<name>A0A9N9W588_9HYPO</name>
<protein>
    <submittedName>
        <fullName evidence="2">Uncharacterized protein</fullName>
    </submittedName>
</protein>
<sequence length="132" mass="14533">MTTILPPFSPRHIPPLFIATAFTLGGLLPLWNPARAIREYGLPERVAESPTAHSPFAAYGSRTTIIGVVMWTLYIRREYRSLDTVMSLLLFAGGVDGYLCWKEGVPGRGWFRFLSSVVFGVWGLAGLTGGMN</sequence>
<proteinExistence type="predicted"/>
<dbReference type="OrthoDB" id="2989864at2759"/>
<dbReference type="AlphaFoldDB" id="A0A9N9W588"/>
<feature type="transmembrane region" description="Helical" evidence="1">
    <location>
        <begin position="113"/>
        <end position="131"/>
    </location>
</feature>
<comment type="caution">
    <text evidence="2">The sequence shown here is derived from an EMBL/GenBank/DDBJ whole genome shotgun (WGS) entry which is preliminary data.</text>
</comment>
<dbReference type="Pfam" id="PF14087">
    <property type="entry name" value="DUF4267"/>
    <property type="match status" value="1"/>
</dbReference>
<gene>
    <name evidence="2" type="ORF">CRHIZ90672A_00008825</name>
</gene>
<dbReference type="EMBL" id="CABFNQ020000763">
    <property type="protein sequence ID" value="CAH0040710.1"/>
    <property type="molecule type" value="Genomic_DNA"/>
</dbReference>
<evidence type="ECO:0000313" key="2">
    <source>
        <dbReference type="EMBL" id="CAH0040710.1"/>
    </source>
</evidence>
<dbReference type="Proteomes" id="UP000696573">
    <property type="component" value="Unassembled WGS sequence"/>
</dbReference>
<keyword evidence="1" id="KW-0472">Membrane</keyword>
<keyword evidence="1" id="KW-0812">Transmembrane</keyword>
<accession>A0A9N9W588</accession>
<keyword evidence="1" id="KW-1133">Transmembrane helix</keyword>
<organism evidence="2 3">
    <name type="scientific">Clonostachys rhizophaga</name>
    <dbReference type="NCBI Taxonomy" id="160324"/>
    <lineage>
        <taxon>Eukaryota</taxon>
        <taxon>Fungi</taxon>
        <taxon>Dikarya</taxon>
        <taxon>Ascomycota</taxon>
        <taxon>Pezizomycotina</taxon>
        <taxon>Sordariomycetes</taxon>
        <taxon>Hypocreomycetidae</taxon>
        <taxon>Hypocreales</taxon>
        <taxon>Bionectriaceae</taxon>
        <taxon>Clonostachys</taxon>
    </lineage>
</organism>
<evidence type="ECO:0000313" key="3">
    <source>
        <dbReference type="Proteomes" id="UP000696573"/>
    </source>
</evidence>
<reference evidence="2" key="1">
    <citation type="submission" date="2021-10" db="EMBL/GenBank/DDBJ databases">
        <authorList>
            <person name="Piombo E."/>
        </authorList>
    </citation>
    <scope>NUCLEOTIDE SEQUENCE</scope>
</reference>
<dbReference type="InterPro" id="IPR025363">
    <property type="entry name" value="DUF4267"/>
</dbReference>
<keyword evidence="3" id="KW-1185">Reference proteome</keyword>
<evidence type="ECO:0000256" key="1">
    <source>
        <dbReference type="SAM" id="Phobius"/>
    </source>
</evidence>